<protein>
    <recommendedName>
        <fullName evidence="5">Trehalose operon repressor</fullName>
    </recommendedName>
</protein>
<keyword evidence="2" id="KW-0805">Transcription regulation</keyword>
<evidence type="ECO:0000256" key="2">
    <source>
        <dbReference type="ARBA" id="ARBA00023015"/>
    </source>
</evidence>
<dbReference type="InterPro" id="IPR036390">
    <property type="entry name" value="WH_DNA-bd_sf"/>
</dbReference>
<feature type="domain" description="HTH gntR-type" evidence="6">
    <location>
        <begin position="2"/>
        <end position="70"/>
    </location>
</feature>
<dbReference type="PANTHER" id="PTHR44846:SF12">
    <property type="entry name" value="HTH-TYPE TRANSCRIPTIONAL REGULATOR TRER"/>
    <property type="match status" value="1"/>
</dbReference>
<gene>
    <name evidence="7" type="primary">treR</name>
    <name evidence="7" type="ORF">E2L03_11715</name>
</gene>
<keyword evidence="1" id="KW-0678">Repressor</keyword>
<evidence type="ECO:0000256" key="5">
    <source>
        <dbReference type="NCBIfam" id="TIGR02404"/>
    </source>
</evidence>
<evidence type="ECO:0000256" key="1">
    <source>
        <dbReference type="ARBA" id="ARBA00022491"/>
    </source>
</evidence>
<dbReference type="InterPro" id="IPR028978">
    <property type="entry name" value="Chorismate_lyase_/UTRA_dom_sf"/>
</dbReference>
<comment type="caution">
    <text evidence="7">The sequence shown here is derived from an EMBL/GenBank/DDBJ whole genome shotgun (WGS) entry which is preliminary data.</text>
</comment>
<dbReference type="InterPro" id="IPR000524">
    <property type="entry name" value="Tscrpt_reg_HTH_GntR"/>
</dbReference>
<evidence type="ECO:0000256" key="3">
    <source>
        <dbReference type="ARBA" id="ARBA00023125"/>
    </source>
</evidence>
<evidence type="ECO:0000313" key="7">
    <source>
        <dbReference type="EMBL" id="TES47825.1"/>
    </source>
</evidence>
<reference evidence="7 8" key="1">
    <citation type="submission" date="2019-03" db="EMBL/GenBank/DDBJ databases">
        <authorList>
            <person name="Liu G."/>
        </authorList>
    </citation>
    <scope>NUCLEOTIDE SEQUENCE [LARGE SCALE GENOMIC DNA]</scope>
    <source>
        <strain evidence="7 8">DSM 19099</strain>
    </source>
</reference>
<dbReference type="SUPFAM" id="SSF64288">
    <property type="entry name" value="Chorismate lyase-like"/>
    <property type="match status" value="1"/>
</dbReference>
<dbReference type="FunFam" id="3.40.1410.10:FF:000008">
    <property type="entry name" value="Transcriptional regulator, GntR family"/>
    <property type="match status" value="1"/>
</dbReference>
<name>A0A4Y7WI90_9BACI</name>
<dbReference type="RefSeq" id="WP_055735146.1">
    <property type="nucleotide sequence ID" value="NZ_LDIM01000005.1"/>
</dbReference>
<accession>A0A4Y7WI90</accession>
<dbReference type="PANTHER" id="PTHR44846">
    <property type="entry name" value="MANNOSYL-D-GLYCERATE TRANSPORT/METABOLISM SYSTEM REPRESSOR MNGR-RELATED"/>
    <property type="match status" value="1"/>
</dbReference>
<dbReference type="EMBL" id="SNUX01000003">
    <property type="protein sequence ID" value="TES47825.1"/>
    <property type="molecule type" value="Genomic_DNA"/>
</dbReference>
<dbReference type="Pfam" id="PF07702">
    <property type="entry name" value="UTRA"/>
    <property type="match status" value="1"/>
</dbReference>
<dbReference type="SMART" id="SM00345">
    <property type="entry name" value="HTH_GNTR"/>
    <property type="match status" value="1"/>
</dbReference>
<dbReference type="SMART" id="SM00866">
    <property type="entry name" value="UTRA"/>
    <property type="match status" value="1"/>
</dbReference>
<dbReference type="NCBIfam" id="TIGR02404">
    <property type="entry name" value="trehalos_R_Bsub"/>
    <property type="match status" value="1"/>
</dbReference>
<dbReference type="GO" id="GO:0003677">
    <property type="term" value="F:DNA binding"/>
    <property type="evidence" value="ECO:0007669"/>
    <property type="project" value="UniProtKB-UniRule"/>
</dbReference>
<proteinExistence type="predicted"/>
<dbReference type="Gene3D" id="3.40.1410.10">
    <property type="entry name" value="Chorismate lyase-like"/>
    <property type="match status" value="1"/>
</dbReference>
<dbReference type="Pfam" id="PF00392">
    <property type="entry name" value="GntR"/>
    <property type="match status" value="1"/>
</dbReference>
<evidence type="ECO:0000256" key="4">
    <source>
        <dbReference type="ARBA" id="ARBA00023163"/>
    </source>
</evidence>
<dbReference type="InterPro" id="IPR036388">
    <property type="entry name" value="WH-like_DNA-bd_sf"/>
</dbReference>
<dbReference type="GO" id="GO:0003700">
    <property type="term" value="F:DNA-binding transcription factor activity"/>
    <property type="evidence" value="ECO:0007669"/>
    <property type="project" value="UniProtKB-UniRule"/>
</dbReference>
<organism evidence="7 8">
    <name type="scientific">Shouchella lehensis</name>
    <dbReference type="NCBI Taxonomy" id="300825"/>
    <lineage>
        <taxon>Bacteria</taxon>
        <taxon>Bacillati</taxon>
        <taxon>Bacillota</taxon>
        <taxon>Bacilli</taxon>
        <taxon>Bacillales</taxon>
        <taxon>Bacillaceae</taxon>
        <taxon>Shouchella</taxon>
    </lineage>
</organism>
<dbReference type="PRINTS" id="PR00035">
    <property type="entry name" value="HTHGNTR"/>
</dbReference>
<dbReference type="InterPro" id="IPR012770">
    <property type="entry name" value="TreR"/>
</dbReference>
<sequence>MKSKFHSIYQHLIRDIHEGRYMPGDTLPSEHELTTQFEASRETIRKALKQLSEHGYIQKIQGKGSVVLDVQRLDFPVSGVTSFQELNQKLGMNASTAVVAFNELKATAEQAHAFQLPEEENLLEIARVRMIDGERIILDKDWFPKALVPGLTADICAGSIYAYIENTLELTISFAKKEIVVDVATEEDVELLDVEPESHIVVVHSLTYLEDATLLQITESRHRPDRFRFVEFARRHKA</sequence>
<evidence type="ECO:0000259" key="6">
    <source>
        <dbReference type="PROSITE" id="PS50949"/>
    </source>
</evidence>
<keyword evidence="3" id="KW-0238">DNA-binding</keyword>
<dbReference type="Gene3D" id="1.10.10.10">
    <property type="entry name" value="Winged helix-like DNA-binding domain superfamily/Winged helix DNA-binding domain"/>
    <property type="match status" value="1"/>
</dbReference>
<dbReference type="AlphaFoldDB" id="A0A4Y7WI90"/>
<dbReference type="PROSITE" id="PS50949">
    <property type="entry name" value="HTH_GNTR"/>
    <property type="match status" value="1"/>
</dbReference>
<evidence type="ECO:0000313" key="8">
    <source>
        <dbReference type="Proteomes" id="UP000298210"/>
    </source>
</evidence>
<dbReference type="Proteomes" id="UP000298210">
    <property type="component" value="Unassembled WGS sequence"/>
</dbReference>
<dbReference type="InterPro" id="IPR050679">
    <property type="entry name" value="Bact_HTH_transcr_reg"/>
</dbReference>
<dbReference type="InterPro" id="IPR011663">
    <property type="entry name" value="UTRA"/>
</dbReference>
<dbReference type="SUPFAM" id="SSF46785">
    <property type="entry name" value="Winged helix' DNA-binding domain"/>
    <property type="match status" value="1"/>
</dbReference>
<dbReference type="CDD" id="cd07377">
    <property type="entry name" value="WHTH_GntR"/>
    <property type="match status" value="1"/>
</dbReference>
<dbReference type="GO" id="GO:0045892">
    <property type="term" value="P:negative regulation of DNA-templated transcription"/>
    <property type="evidence" value="ECO:0007669"/>
    <property type="project" value="TreeGrafter"/>
</dbReference>
<keyword evidence="4" id="KW-0804">Transcription</keyword>